<evidence type="ECO:0000256" key="1">
    <source>
        <dbReference type="ARBA" id="ARBA00006096"/>
    </source>
</evidence>
<dbReference type="AlphaFoldDB" id="A0A0W0YW83"/>
<sequence>MKNSRIQNVASHVFLAGLLLFFISFPACSNSLKEELSTLIKQKFPHATVGILVQDVDTGETLYQCNTHKLLKPASNTKVLTALAALYLLGPDYRYDTALSHKDNNFYLTFSGSPSLKTEHINGLFASLSQEKINTIKGDIVLDISRFKPPYNAAGITYDDLGWYYEAPSTAVILDDNKEVFQFTTPLKSGAPVQVKAKNSEKNALTLINDVVSVTREQEKQHCNFNIDIKPNNTLHLYGCLAQRKHPRTLQLAIPDPVLYAKQVIKKALQKNNITFKGKLVVGNTPEESRLVASHQSDELTTLLKHMLEESDNLYADSITKLLGYKFTGEGTYKQGVFAIKETLSRRTRMDMTLLRLTDGQGGRYNLISPDQMVILLTDIYRDKQLKPIFLKILPRMGVAGTLKDRMKNTILENRVLAKTGTMSDITAISGYLLTADGKTLVFSIIVNGVHGNIYAAKAVEDQILLAIARHYAGPESETESKQEAQPGIMP</sequence>
<comment type="similarity">
    <text evidence="1">Belongs to the peptidase S13 family.</text>
</comment>
<evidence type="ECO:0000313" key="4">
    <source>
        <dbReference type="Proteomes" id="UP000054877"/>
    </source>
</evidence>
<keyword evidence="2 3" id="KW-0378">Hydrolase</keyword>
<evidence type="ECO:0000256" key="2">
    <source>
        <dbReference type="ARBA" id="ARBA00022801"/>
    </source>
</evidence>
<dbReference type="InterPro" id="IPR000667">
    <property type="entry name" value="Peptidase_S13"/>
</dbReference>
<dbReference type="STRING" id="452.Lspi_2726"/>
<dbReference type="EMBL" id="LNYX01000034">
    <property type="protein sequence ID" value="KTD61106.1"/>
    <property type="molecule type" value="Genomic_DNA"/>
</dbReference>
<dbReference type="EC" id="3.4.16.4" evidence="3"/>
<dbReference type="RefSeq" id="WP_058484639.1">
    <property type="nucleotide sequence ID" value="NZ_CAAAII010000012.1"/>
</dbReference>
<evidence type="ECO:0000313" key="3">
    <source>
        <dbReference type="EMBL" id="KTD61106.1"/>
    </source>
</evidence>
<keyword evidence="3" id="KW-0121">Carboxypeptidase</keyword>
<gene>
    <name evidence="3" type="ORF">Lspi_2726</name>
</gene>
<protein>
    <submittedName>
        <fullName evidence="3">D-Ala-D-Ala carboxypeptidase</fullName>
        <ecNumber evidence="3">3.4.16.4</ecNumber>
    </submittedName>
</protein>
<keyword evidence="3" id="KW-0645">Protease</keyword>
<dbReference type="PATRIC" id="fig|452.5.peg.3017"/>
<dbReference type="GO" id="GO:0006508">
    <property type="term" value="P:proteolysis"/>
    <property type="evidence" value="ECO:0007669"/>
    <property type="project" value="InterPro"/>
</dbReference>
<dbReference type="PANTHER" id="PTHR30023:SF0">
    <property type="entry name" value="PENICILLIN-SENSITIVE CARBOXYPEPTIDASE A"/>
    <property type="match status" value="1"/>
</dbReference>
<dbReference type="PRINTS" id="PR00922">
    <property type="entry name" value="DADACBPTASE3"/>
</dbReference>
<keyword evidence="4" id="KW-1185">Reference proteome</keyword>
<name>A0A0W0YW83_LEGSP</name>
<dbReference type="Pfam" id="PF02113">
    <property type="entry name" value="Peptidase_S13"/>
    <property type="match status" value="1"/>
</dbReference>
<dbReference type="GO" id="GO:0000270">
    <property type="term" value="P:peptidoglycan metabolic process"/>
    <property type="evidence" value="ECO:0007669"/>
    <property type="project" value="TreeGrafter"/>
</dbReference>
<dbReference type="InterPro" id="IPR012338">
    <property type="entry name" value="Beta-lactam/transpept-like"/>
</dbReference>
<dbReference type="PANTHER" id="PTHR30023">
    <property type="entry name" value="D-ALANYL-D-ALANINE CARBOXYPEPTIDASE"/>
    <property type="match status" value="1"/>
</dbReference>
<accession>A0A0W0YW83</accession>
<dbReference type="Proteomes" id="UP000054877">
    <property type="component" value="Unassembled WGS sequence"/>
</dbReference>
<dbReference type="GO" id="GO:0009002">
    <property type="term" value="F:serine-type D-Ala-D-Ala carboxypeptidase activity"/>
    <property type="evidence" value="ECO:0007669"/>
    <property type="project" value="UniProtKB-EC"/>
</dbReference>
<proteinExistence type="inferred from homology"/>
<dbReference type="NCBIfam" id="TIGR00666">
    <property type="entry name" value="PBP4"/>
    <property type="match status" value="1"/>
</dbReference>
<dbReference type="Gene3D" id="3.40.710.10">
    <property type="entry name" value="DD-peptidase/beta-lactamase superfamily"/>
    <property type="match status" value="2"/>
</dbReference>
<dbReference type="SUPFAM" id="SSF56601">
    <property type="entry name" value="beta-lactamase/transpeptidase-like"/>
    <property type="match status" value="1"/>
</dbReference>
<comment type="caution">
    <text evidence="3">The sequence shown here is derived from an EMBL/GenBank/DDBJ whole genome shotgun (WGS) entry which is preliminary data.</text>
</comment>
<reference evidence="3 4" key="1">
    <citation type="submission" date="2015-11" db="EMBL/GenBank/DDBJ databases">
        <title>Genomic analysis of 38 Legionella species identifies large and diverse effector repertoires.</title>
        <authorList>
            <person name="Burstein D."/>
            <person name="Amaro F."/>
            <person name="Zusman T."/>
            <person name="Lifshitz Z."/>
            <person name="Cohen O."/>
            <person name="Gilbert J.A."/>
            <person name="Pupko T."/>
            <person name="Shuman H.A."/>
            <person name="Segal G."/>
        </authorList>
    </citation>
    <scope>NUCLEOTIDE SEQUENCE [LARGE SCALE GENOMIC DNA]</scope>
    <source>
        <strain evidence="3 4">Mt.St.Helens-9</strain>
    </source>
</reference>
<organism evidence="3 4">
    <name type="scientific">Legionella spiritensis</name>
    <dbReference type="NCBI Taxonomy" id="452"/>
    <lineage>
        <taxon>Bacteria</taxon>
        <taxon>Pseudomonadati</taxon>
        <taxon>Pseudomonadota</taxon>
        <taxon>Gammaproteobacteria</taxon>
        <taxon>Legionellales</taxon>
        <taxon>Legionellaceae</taxon>
        <taxon>Legionella</taxon>
    </lineage>
</organism>
<dbReference type="Gene3D" id="3.50.80.20">
    <property type="entry name" value="D-Ala-D-Ala carboxypeptidase C, peptidase S13"/>
    <property type="match status" value="1"/>
</dbReference>
<dbReference type="OrthoDB" id="9802627at2"/>